<keyword evidence="3" id="KW-1185">Reference proteome</keyword>
<name>A0ABV6AW74_9DEIO</name>
<dbReference type="SUPFAM" id="SSF55781">
    <property type="entry name" value="GAF domain-like"/>
    <property type="match status" value="1"/>
</dbReference>
<dbReference type="PANTHER" id="PTHR45228:SF8">
    <property type="entry name" value="TWO-COMPONENT RESPONSE REGULATOR-RELATED"/>
    <property type="match status" value="1"/>
</dbReference>
<dbReference type="Proteomes" id="UP001589733">
    <property type="component" value="Unassembled WGS sequence"/>
</dbReference>
<dbReference type="SMART" id="SM00471">
    <property type="entry name" value="HDc"/>
    <property type="match status" value="1"/>
</dbReference>
<comment type="caution">
    <text evidence="2">The sequence shown here is derived from an EMBL/GenBank/DDBJ whole genome shotgun (WGS) entry which is preliminary data.</text>
</comment>
<organism evidence="2 3">
    <name type="scientific">Deinococcus oregonensis</name>
    <dbReference type="NCBI Taxonomy" id="1805970"/>
    <lineage>
        <taxon>Bacteria</taxon>
        <taxon>Thermotogati</taxon>
        <taxon>Deinococcota</taxon>
        <taxon>Deinococci</taxon>
        <taxon>Deinococcales</taxon>
        <taxon>Deinococcaceae</taxon>
        <taxon>Deinococcus</taxon>
    </lineage>
</organism>
<protein>
    <submittedName>
        <fullName evidence="2">HD domain-containing phosphohydrolase</fullName>
    </submittedName>
</protein>
<sequence>MSPEEPYELSPASAAEHAALSALLDLNAALLVARTPPQVEEALTLGVVELMAARYAYFLRFDPQADTLTISTVSREQFTDPGAKALGWVLRRGEGLSWQAIEQAERMVAEQASGDARAGCLGRTVLHISASALPDHAVRVGNAPDQDVMFAPLLTQDRQVLGVLTLGRISPEFTARDRALLAAFANAGTLALERAFEERRAAESREGAMMALGIALEARDFETQGHTERTVALAERLGVVLNLSAADQDALRQGAYLHDLGKLSVPDGVLLKPGPLSPEERALICTHTVMGEALARRLPTLPAGALAIVRSHHERWDGGGYPDQLCGPQIPLLARIFAVVDVYDALTHDRPYRPAFSLVQARAMLEDGEGTHFDPEVLKAFLGLLNGV</sequence>
<feature type="domain" description="HD-GYP" evidence="1">
    <location>
        <begin position="201"/>
        <end position="388"/>
    </location>
</feature>
<evidence type="ECO:0000313" key="2">
    <source>
        <dbReference type="EMBL" id="MFB9991757.1"/>
    </source>
</evidence>
<gene>
    <name evidence="2" type="ORF">ACFFLM_07225</name>
</gene>
<dbReference type="Gene3D" id="1.10.3210.10">
    <property type="entry name" value="Hypothetical protein af1432"/>
    <property type="match status" value="1"/>
</dbReference>
<proteinExistence type="predicted"/>
<accession>A0ABV6AW74</accession>
<evidence type="ECO:0000259" key="1">
    <source>
        <dbReference type="PROSITE" id="PS51832"/>
    </source>
</evidence>
<dbReference type="Gene3D" id="3.30.450.40">
    <property type="match status" value="1"/>
</dbReference>
<dbReference type="InterPro" id="IPR052020">
    <property type="entry name" value="Cyclic_di-GMP/3'3'-cGAMP_PDE"/>
</dbReference>
<dbReference type="PROSITE" id="PS51832">
    <property type="entry name" value="HD_GYP"/>
    <property type="match status" value="1"/>
</dbReference>
<dbReference type="PANTHER" id="PTHR45228">
    <property type="entry name" value="CYCLIC DI-GMP PHOSPHODIESTERASE TM_0186-RELATED"/>
    <property type="match status" value="1"/>
</dbReference>
<dbReference type="InterPro" id="IPR037522">
    <property type="entry name" value="HD_GYP_dom"/>
</dbReference>
<dbReference type="InterPro" id="IPR003018">
    <property type="entry name" value="GAF"/>
</dbReference>
<dbReference type="Pfam" id="PF13487">
    <property type="entry name" value="HD_5"/>
    <property type="match status" value="1"/>
</dbReference>
<dbReference type="Pfam" id="PF13185">
    <property type="entry name" value="GAF_2"/>
    <property type="match status" value="1"/>
</dbReference>
<dbReference type="SUPFAM" id="SSF109604">
    <property type="entry name" value="HD-domain/PDEase-like"/>
    <property type="match status" value="1"/>
</dbReference>
<dbReference type="CDD" id="cd00077">
    <property type="entry name" value="HDc"/>
    <property type="match status" value="1"/>
</dbReference>
<dbReference type="InterPro" id="IPR029016">
    <property type="entry name" value="GAF-like_dom_sf"/>
</dbReference>
<reference evidence="2 3" key="1">
    <citation type="submission" date="2024-09" db="EMBL/GenBank/DDBJ databases">
        <authorList>
            <person name="Sun Q."/>
            <person name="Mori K."/>
        </authorList>
    </citation>
    <scope>NUCLEOTIDE SEQUENCE [LARGE SCALE GENOMIC DNA]</scope>
    <source>
        <strain evidence="2 3">JCM 13503</strain>
    </source>
</reference>
<dbReference type="RefSeq" id="WP_380007378.1">
    <property type="nucleotide sequence ID" value="NZ_JBHLYR010000023.1"/>
</dbReference>
<dbReference type="InterPro" id="IPR003607">
    <property type="entry name" value="HD/PDEase_dom"/>
</dbReference>
<evidence type="ECO:0000313" key="3">
    <source>
        <dbReference type="Proteomes" id="UP001589733"/>
    </source>
</evidence>
<dbReference type="EMBL" id="JBHLYR010000023">
    <property type="protein sequence ID" value="MFB9991757.1"/>
    <property type="molecule type" value="Genomic_DNA"/>
</dbReference>